<gene>
    <name evidence="3" type="primary">GDS1</name>
    <name evidence="3" type="ORF">ATY40_BA7501016</name>
</gene>
<dbReference type="OrthoDB" id="4090479at2759"/>
<dbReference type="EMBL" id="CP014584">
    <property type="protein sequence ID" value="ANZ74429.1"/>
    <property type="molecule type" value="Genomic_DNA"/>
</dbReference>
<feature type="compositionally biased region" description="Acidic residues" evidence="1">
    <location>
        <begin position="334"/>
        <end position="343"/>
    </location>
</feature>
<evidence type="ECO:0000313" key="3">
    <source>
        <dbReference type="EMBL" id="ANZ74429.1"/>
    </source>
</evidence>
<feature type="compositionally biased region" description="Basic and acidic residues" evidence="1">
    <location>
        <begin position="69"/>
        <end position="80"/>
    </location>
</feature>
<reference evidence="3 4" key="1">
    <citation type="submission" date="2016-02" db="EMBL/GenBank/DDBJ databases">
        <title>Comparative genomic and transcriptomic foundation for Pichia pastoris.</title>
        <authorList>
            <person name="Love K.R."/>
            <person name="Shah K.A."/>
            <person name="Whittaker C.A."/>
            <person name="Wu J."/>
            <person name="Bartlett M.C."/>
            <person name="Ma D."/>
            <person name="Leeson R.L."/>
            <person name="Priest M."/>
            <person name="Young S.K."/>
            <person name="Love J.C."/>
        </authorList>
    </citation>
    <scope>NUCLEOTIDE SEQUENCE [LARGE SCALE GENOMIC DNA]</scope>
    <source>
        <strain evidence="3 4">ATCC 28485</strain>
    </source>
</reference>
<proteinExistence type="predicted"/>
<evidence type="ECO:0000256" key="1">
    <source>
        <dbReference type="SAM" id="MobiDB-lite"/>
    </source>
</evidence>
<evidence type="ECO:0000259" key="2">
    <source>
        <dbReference type="Pfam" id="PF25318"/>
    </source>
</evidence>
<name>A0A1B2J8P7_PICPA</name>
<evidence type="ECO:0000313" key="4">
    <source>
        <dbReference type="Proteomes" id="UP000094565"/>
    </source>
</evidence>
<feature type="compositionally biased region" description="Low complexity" evidence="1">
    <location>
        <begin position="49"/>
        <end position="68"/>
    </location>
</feature>
<dbReference type="InterPro" id="IPR057511">
    <property type="entry name" value="WH_GDS1"/>
</dbReference>
<feature type="region of interest" description="Disordered" evidence="1">
    <location>
        <begin position="1"/>
        <end position="96"/>
    </location>
</feature>
<dbReference type="Pfam" id="PF25318">
    <property type="entry name" value="WHD_GDS1"/>
    <property type="match status" value="1"/>
</dbReference>
<sequence>MSVLPETPVIKSERTRLRSPDFGLSGSQSPLSHDSGAAVSPSERGGTPSSTSSALSESTAATSVSSISEDTKRPTVKKPEAVTASLPTPMVNGSGTKVLKKRPKLAATTGISTSVPVTGERPRPGQHSTLDDDVLYAIFEILFEKDPKTEGMTVKQLCDVLSEKHPEMAKLSTKTSNLVSAKLNAYVKRVEKGERGLIYALSRDWADASPKRMVYVYRGILAPEYYVHVESILETQRSLDISLGEDRAKKTIGSSSTFESSSDPTAFSTVTKQRRATVFDLPTSKSASFVDELKSPAISVPYNVAPVTAALSRVPVDRTSAESSPSSKRRPSESEIDDDDDFETEARRLTKRSKSFSFLNSKRPKHVTAAAAAPRFSRKDLINNPSSMAAAAALRAASFSESSIPAESQIPAKKRSRSGTALSVAWIRTLRSGFLTEDIESPEDMSISELDSMFV</sequence>
<feature type="region of interest" description="Disordered" evidence="1">
    <location>
        <begin position="314"/>
        <end position="343"/>
    </location>
</feature>
<dbReference type="AlphaFoldDB" id="A0A1B2J8P7"/>
<feature type="domain" description="GDS1 winged helix" evidence="2">
    <location>
        <begin position="127"/>
        <end position="223"/>
    </location>
</feature>
<organism evidence="3 4">
    <name type="scientific">Komagataella pastoris</name>
    <name type="common">Yeast</name>
    <name type="synonym">Pichia pastoris</name>
    <dbReference type="NCBI Taxonomy" id="4922"/>
    <lineage>
        <taxon>Eukaryota</taxon>
        <taxon>Fungi</taxon>
        <taxon>Dikarya</taxon>
        <taxon>Ascomycota</taxon>
        <taxon>Saccharomycotina</taxon>
        <taxon>Pichiomycetes</taxon>
        <taxon>Pichiales</taxon>
        <taxon>Pichiaceae</taxon>
        <taxon>Komagataella</taxon>
    </lineage>
</organism>
<keyword evidence="4" id="KW-1185">Reference proteome</keyword>
<protein>
    <submittedName>
        <fullName evidence="3">BA75_01016T0</fullName>
    </submittedName>
</protein>
<dbReference type="Proteomes" id="UP000094565">
    <property type="component" value="Chromosome 1"/>
</dbReference>
<accession>A0A1B2J8P7</accession>